<dbReference type="AlphaFoldDB" id="A0AAV4C8X2"/>
<evidence type="ECO:0000313" key="3">
    <source>
        <dbReference type="Proteomes" id="UP000735302"/>
    </source>
</evidence>
<evidence type="ECO:0000256" key="1">
    <source>
        <dbReference type="SAM" id="MobiDB-lite"/>
    </source>
</evidence>
<accession>A0AAV4C8X2</accession>
<keyword evidence="3" id="KW-1185">Reference proteome</keyword>
<organism evidence="2 3">
    <name type="scientific">Plakobranchus ocellatus</name>
    <dbReference type="NCBI Taxonomy" id="259542"/>
    <lineage>
        <taxon>Eukaryota</taxon>
        <taxon>Metazoa</taxon>
        <taxon>Spiralia</taxon>
        <taxon>Lophotrochozoa</taxon>
        <taxon>Mollusca</taxon>
        <taxon>Gastropoda</taxon>
        <taxon>Heterobranchia</taxon>
        <taxon>Euthyneura</taxon>
        <taxon>Panpulmonata</taxon>
        <taxon>Sacoglossa</taxon>
        <taxon>Placobranchoidea</taxon>
        <taxon>Plakobranchidae</taxon>
        <taxon>Plakobranchus</taxon>
    </lineage>
</organism>
<protein>
    <submittedName>
        <fullName evidence="2">KRAB-A domain-containing protein</fullName>
    </submittedName>
</protein>
<proteinExistence type="predicted"/>
<sequence>MTPEEYCIKLTYSTLVRQLPYPEHYPMRLTLCYGLEEIKNFRVTRKSSPPNASPGVVVKKKDGSNRIYIDYRRLNKLTVFDPHPRSNLDPRREDAGERDGRHGGLCRRSIDPHFNLGRRLEDFEVVV</sequence>
<gene>
    <name evidence="2" type="ORF">PoB_005551900</name>
</gene>
<comment type="caution">
    <text evidence="2">The sequence shown here is derived from an EMBL/GenBank/DDBJ whole genome shotgun (WGS) entry which is preliminary data.</text>
</comment>
<reference evidence="2 3" key="1">
    <citation type="journal article" date="2021" name="Elife">
        <title>Chloroplast acquisition without the gene transfer in kleptoplastic sea slugs, Plakobranchus ocellatus.</title>
        <authorList>
            <person name="Maeda T."/>
            <person name="Takahashi S."/>
            <person name="Yoshida T."/>
            <person name="Shimamura S."/>
            <person name="Takaki Y."/>
            <person name="Nagai Y."/>
            <person name="Toyoda A."/>
            <person name="Suzuki Y."/>
            <person name="Arimoto A."/>
            <person name="Ishii H."/>
            <person name="Satoh N."/>
            <person name="Nishiyama T."/>
            <person name="Hasebe M."/>
            <person name="Maruyama T."/>
            <person name="Minagawa J."/>
            <person name="Obokata J."/>
            <person name="Shigenobu S."/>
        </authorList>
    </citation>
    <scope>NUCLEOTIDE SEQUENCE [LARGE SCALE GENOMIC DNA]</scope>
</reference>
<dbReference type="InterPro" id="IPR043502">
    <property type="entry name" value="DNA/RNA_pol_sf"/>
</dbReference>
<feature type="region of interest" description="Disordered" evidence="1">
    <location>
        <begin position="81"/>
        <end position="101"/>
    </location>
</feature>
<feature type="compositionally biased region" description="Basic and acidic residues" evidence="1">
    <location>
        <begin position="82"/>
        <end position="101"/>
    </location>
</feature>
<dbReference type="SUPFAM" id="SSF56672">
    <property type="entry name" value="DNA/RNA polymerases"/>
    <property type="match status" value="1"/>
</dbReference>
<dbReference type="EMBL" id="BLXT01006100">
    <property type="protein sequence ID" value="GFO29014.1"/>
    <property type="molecule type" value="Genomic_DNA"/>
</dbReference>
<name>A0AAV4C8X2_9GAST</name>
<dbReference type="Gene3D" id="3.10.10.10">
    <property type="entry name" value="HIV Type 1 Reverse Transcriptase, subunit A, domain 1"/>
    <property type="match status" value="1"/>
</dbReference>
<evidence type="ECO:0000313" key="2">
    <source>
        <dbReference type="EMBL" id="GFO29014.1"/>
    </source>
</evidence>
<dbReference type="Proteomes" id="UP000735302">
    <property type="component" value="Unassembled WGS sequence"/>
</dbReference>